<dbReference type="InterPro" id="IPR003674">
    <property type="entry name" value="Oligo_trans_STT3"/>
</dbReference>
<dbReference type="PANTHER" id="PTHR13872:SF1">
    <property type="entry name" value="DOLICHYL-DIPHOSPHOOLIGOSACCHARIDE--PROTEIN GLYCOSYLTRANSFERASE SUBUNIT STT3B"/>
    <property type="match status" value="1"/>
</dbReference>
<comment type="caution">
    <text evidence="14">The sequence shown here is derived from an EMBL/GenBank/DDBJ whole genome shotgun (WGS) entry which is preliminary data.</text>
</comment>
<evidence type="ECO:0000256" key="11">
    <source>
        <dbReference type="ARBA" id="ARBA00022989"/>
    </source>
</evidence>
<keyword evidence="11" id="KW-1133">Transmembrane helix</keyword>
<keyword evidence="8" id="KW-0812">Transmembrane</keyword>
<keyword evidence="6" id="KW-0328">Glycosyltransferase</keyword>
<evidence type="ECO:0000256" key="9">
    <source>
        <dbReference type="ARBA" id="ARBA00022723"/>
    </source>
</evidence>
<keyword evidence="12" id="KW-0472">Membrane</keyword>
<keyword evidence="13" id="KW-0464">Manganese</keyword>
<dbReference type="GO" id="GO:0012505">
    <property type="term" value="C:endomembrane system"/>
    <property type="evidence" value="ECO:0007669"/>
    <property type="project" value="UniProtKB-SubCell"/>
</dbReference>
<comment type="subcellular location">
    <subcellularLocation>
        <location evidence="3">Endomembrane system</location>
        <topology evidence="3">Multi-pass membrane protein</topology>
    </subcellularLocation>
</comment>
<dbReference type="PANTHER" id="PTHR13872">
    <property type="entry name" value="DOLICHYL-DIPHOSPHOOLIGOSACCHARIDE--PROTEIN GLYCOSYLTRANSFERASE SUBUNIT"/>
    <property type="match status" value="1"/>
</dbReference>
<evidence type="ECO:0000256" key="3">
    <source>
        <dbReference type="ARBA" id="ARBA00004127"/>
    </source>
</evidence>
<gene>
    <name evidence="14" type="ORF">S03H2_29888</name>
</gene>
<comment type="cofactor">
    <cofactor evidence="2">
        <name>Mg(2+)</name>
        <dbReference type="ChEBI" id="CHEBI:18420"/>
    </cofactor>
</comment>
<dbReference type="AlphaFoldDB" id="X1I399"/>
<comment type="similarity">
    <text evidence="5">Belongs to the STT3 family.</text>
</comment>
<evidence type="ECO:0000256" key="6">
    <source>
        <dbReference type="ARBA" id="ARBA00022676"/>
    </source>
</evidence>
<sequence length="91" mass="10832">MSKIYPTLKNLRDRMRASITVKTYNILFFLALFLVLFLTVLIRLSPVASGNYLIKAFDPWIQYYNAEYLATHSVFDYFNWVDTKSWFPEGY</sequence>
<comment type="cofactor">
    <cofactor evidence="1">
        <name>Mn(2+)</name>
        <dbReference type="ChEBI" id="CHEBI:29035"/>
    </cofactor>
</comment>
<reference evidence="14" key="1">
    <citation type="journal article" date="2014" name="Front. Microbiol.">
        <title>High frequency of phylogenetically diverse reductive dehalogenase-homologous genes in deep subseafloor sedimentary metagenomes.</title>
        <authorList>
            <person name="Kawai M."/>
            <person name="Futagami T."/>
            <person name="Toyoda A."/>
            <person name="Takaki Y."/>
            <person name="Nishi S."/>
            <person name="Hori S."/>
            <person name="Arai W."/>
            <person name="Tsubouchi T."/>
            <person name="Morono Y."/>
            <person name="Uchiyama I."/>
            <person name="Ito T."/>
            <person name="Fujiyama A."/>
            <person name="Inagaki F."/>
            <person name="Takami H."/>
        </authorList>
    </citation>
    <scope>NUCLEOTIDE SEQUENCE</scope>
    <source>
        <strain evidence="14">Expedition CK06-06</strain>
    </source>
</reference>
<proteinExistence type="inferred from homology"/>
<keyword evidence="10" id="KW-0460">Magnesium</keyword>
<evidence type="ECO:0000256" key="7">
    <source>
        <dbReference type="ARBA" id="ARBA00022679"/>
    </source>
</evidence>
<dbReference type="EMBL" id="BARU01018059">
    <property type="protein sequence ID" value="GAH52013.1"/>
    <property type="molecule type" value="Genomic_DNA"/>
</dbReference>
<feature type="non-terminal residue" evidence="14">
    <location>
        <position position="91"/>
    </location>
</feature>
<accession>X1I399</accession>
<evidence type="ECO:0000256" key="2">
    <source>
        <dbReference type="ARBA" id="ARBA00001946"/>
    </source>
</evidence>
<keyword evidence="7" id="KW-0808">Transferase</keyword>
<dbReference type="GO" id="GO:0046872">
    <property type="term" value="F:metal ion binding"/>
    <property type="evidence" value="ECO:0007669"/>
    <property type="project" value="UniProtKB-KW"/>
</dbReference>
<comment type="pathway">
    <text evidence="4">Protein modification; protein glycosylation.</text>
</comment>
<evidence type="ECO:0000256" key="12">
    <source>
        <dbReference type="ARBA" id="ARBA00023136"/>
    </source>
</evidence>
<evidence type="ECO:0000256" key="8">
    <source>
        <dbReference type="ARBA" id="ARBA00022692"/>
    </source>
</evidence>
<evidence type="ECO:0000256" key="4">
    <source>
        <dbReference type="ARBA" id="ARBA00004922"/>
    </source>
</evidence>
<dbReference type="GO" id="GO:0004576">
    <property type="term" value="F:oligosaccharyl transferase activity"/>
    <property type="evidence" value="ECO:0007669"/>
    <property type="project" value="InterPro"/>
</dbReference>
<protein>
    <submittedName>
        <fullName evidence="14">Uncharacterized protein</fullName>
    </submittedName>
</protein>
<organism evidence="14">
    <name type="scientific">marine sediment metagenome</name>
    <dbReference type="NCBI Taxonomy" id="412755"/>
    <lineage>
        <taxon>unclassified sequences</taxon>
        <taxon>metagenomes</taxon>
        <taxon>ecological metagenomes</taxon>
    </lineage>
</organism>
<name>X1I399_9ZZZZ</name>
<evidence type="ECO:0000256" key="10">
    <source>
        <dbReference type="ARBA" id="ARBA00022842"/>
    </source>
</evidence>
<evidence type="ECO:0000313" key="14">
    <source>
        <dbReference type="EMBL" id="GAH52013.1"/>
    </source>
</evidence>
<evidence type="ECO:0000256" key="1">
    <source>
        <dbReference type="ARBA" id="ARBA00001936"/>
    </source>
</evidence>
<evidence type="ECO:0000256" key="13">
    <source>
        <dbReference type="ARBA" id="ARBA00023211"/>
    </source>
</evidence>
<evidence type="ECO:0000256" key="5">
    <source>
        <dbReference type="ARBA" id="ARBA00010810"/>
    </source>
</evidence>
<dbReference type="GO" id="GO:0016020">
    <property type="term" value="C:membrane"/>
    <property type="evidence" value="ECO:0007669"/>
    <property type="project" value="InterPro"/>
</dbReference>
<keyword evidence="9" id="KW-0479">Metal-binding</keyword>